<dbReference type="SUPFAM" id="SSF117281">
    <property type="entry name" value="Kelch motif"/>
    <property type="match status" value="2"/>
</dbReference>
<dbReference type="Pfam" id="PF10102">
    <property type="entry name" value="DUF2341"/>
    <property type="match status" value="2"/>
</dbReference>
<evidence type="ECO:0000313" key="3">
    <source>
        <dbReference type="Proteomes" id="UP000287243"/>
    </source>
</evidence>
<keyword evidence="3" id="KW-1185">Reference proteome</keyword>
<evidence type="ECO:0000259" key="1">
    <source>
        <dbReference type="Pfam" id="PF10102"/>
    </source>
</evidence>
<name>A0A410P6K5_VELA1</name>
<protein>
    <submittedName>
        <fullName evidence="2">GPI-membrane anchored actin binding protein with KELCH repeats</fullName>
    </submittedName>
</protein>
<dbReference type="KEGG" id="vai:BU251_08370"/>
<dbReference type="InterPro" id="IPR018765">
    <property type="entry name" value="DUF2341"/>
</dbReference>
<organism evidence="2 3">
    <name type="scientific">Velamenicoccus archaeovorus</name>
    <dbReference type="NCBI Taxonomy" id="1930593"/>
    <lineage>
        <taxon>Bacteria</taxon>
        <taxon>Pseudomonadati</taxon>
        <taxon>Candidatus Omnitrophota</taxon>
        <taxon>Candidatus Velamenicoccus</taxon>
    </lineage>
</organism>
<gene>
    <name evidence="2" type="ORF">BU251_08370</name>
</gene>
<accession>A0A410P6K5</accession>
<dbReference type="EMBL" id="CP019384">
    <property type="protein sequence ID" value="QAT17732.1"/>
    <property type="molecule type" value="Genomic_DNA"/>
</dbReference>
<evidence type="ECO:0000313" key="2">
    <source>
        <dbReference type="EMBL" id="QAT17732.1"/>
    </source>
</evidence>
<reference evidence="2 3" key="1">
    <citation type="submission" date="2017-01" db="EMBL/GenBank/DDBJ databases">
        <title>First insights into the biology of 'candidatus Vampirococcus archaeovorus'.</title>
        <authorList>
            <person name="Kizina J."/>
            <person name="Jordan S."/>
            <person name="Stueber K."/>
            <person name="Reinhardt R."/>
            <person name="Harder J."/>
        </authorList>
    </citation>
    <scope>NUCLEOTIDE SEQUENCE [LARGE SCALE GENOMIC DNA]</scope>
    <source>
        <strain evidence="2 3">LiM</strain>
    </source>
</reference>
<dbReference type="InterPro" id="IPR015915">
    <property type="entry name" value="Kelch-typ_b-propeller"/>
</dbReference>
<dbReference type="InterPro" id="IPR011043">
    <property type="entry name" value="Gal_Oxase/kelch_b-propeller"/>
</dbReference>
<dbReference type="PANTHER" id="PTHR46375:SF3">
    <property type="entry name" value="KELCH REPEAT AND BTB DOMAIN-CONTAINING PROTEIN 13"/>
    <property type="match status" value="1"/>
</dbReference>
<dbReference type="InterPro" id="IPR052392">
    <property type="entry name" value="Kelch-BTB_domain-containing"/>
</dbReference>
<dbReference type="SUPFAM" id="SSF50965">
    <property type="entry name" value="Galactose oxidase, central domain"/>
    <property type="match status" value="2"/>
</dbReference>
<proteinExistence type="predicted"/>
<dbReference type="Gene3D" id="2.120.10.80">
    <property type="entry name" value="Kelch-type beta propeller"/>
    <property type="match status" value="5"/>
</dbReference>
<dbReference type="PANTHER" id="PTHR46375">
    <property type="entry name" value="KELCH REPEAT AND BTB DOMAIN-CONTAINING PROTEIN 13-RELATED"/>
    <property type="match status" value="1"/>
</dbReference>
<sequence>MPAMEGYCHASARVMRPGVLGLVLAGMFVLGQAVLCINMSFAADQYNKFEQSDWRGGASADNATDPANKTGWTKYSSAGANVDTVSSAGVKLLPNPFSLTDDTDADFAEGSGTNTIVAGTGSAATLGLNTVYQDPFCSALGEWANLPFTPYMGAVAPLTRAGNYIYSLWVSWGNNMSFMRWSIADEKWEMMADIPMSVGLGAALAYDGNDVIYALVGGNRKEFYAYQISTNTWYAKKNISAAVGYGGALVVVPSISKAFAFCGNGSSVFYRYNIPTGIAEAGSWSAVESTPFAVGIGASLVYPGSGNLVYGSAGGGSTSFAKFDVNASSNAWVSLQNCPFALSWYSDVVWPGTGDYLYAWNGGSRYFARYYISSDTWESSYYTSTLSKDIEMPALPFTIYSRMYLYDPDGGGTELRLLSNHSYSSTYRYYPATKKWREESYPRSSGYWGADAVYVASENAIYYIPGNGYKYFYKYYLTFTPFSSSNTAVAYQWERLSDATFAGNTSGIYVGGGLAYKPGDTYIYCMQGYYQNGFSRYNLTTKAWEQLAPLPQKAYWGGTLVVAGNFVYATGGYNQDTGAYTNNLYRYKPQNDTWQSISLCPFGNFYYGACSVYPGSGDYIYFLRSNSRTVFMTYQISTDTWTQKANLPDMYPGYGGKFVYSSSENAIYYLNGHDGSLYYTGFAKYDIATNTWQSLHAPIFQYTQIAACASDTNLYHIGTQYASGVETYVFSTGQWKNEIVNAPYATSRLNFGSVVKKGDYVYLFMNYRTNYAWKYSLTQNKWVNLIKLPFVTSGTGHRAVYPGTGDYIYVSEGNMSRNFWKYNTATGTWTQLASSPYMFFWSARMVADASGIYVCPGYYNSSIFLKFNDDAYGGSWTTLPNMLESAYSEGNGMCIISSGSYKGIYVLKQSGTTKFTKFNLDDETWGYLADAPWAISDYGSLVYPGSGDFIYCLKGSGRDFAKYSLSTNTWTILTDASISVGGTSGGFYPGTGDLLYFYLGVNHGNLGVNFNRYSISTNRWDEPIQFPASNSYGSQICAMPSGEEIFYMRGGSNEFYKYNITNSVWYTLNPPPSSVTTDARAVYPGSGDYIYVTRGTGYYDIWAYSVSTDLWTNLAVPPATFSTGQTLAYRDGYLYAMRGGSTITFWRYSIAGNNWKEYATTPTVVSRGSNLINPGTDKYLYATAGGGSVAFWRYNADTTDTTTTDGDSAYNTWESLAPLPLPSMGGVLFSPGFGDYIYYFVSYNYDLSYGTNYFYRYCISTNTWDTRPDLPFVLNGQAAAMYPGTGDYIYLSSGYGTSSLMKYLLFSSGIYISDIKEIGNNASLANVSWVNNGLGQIDIKVRTGKKFDLSDALAWSYVDKTVKNADLSAYAGVNDGDQYLQYYIRFFCYDLTQVPLMDKVTIGWTKYPLSQELVSSPYNTTYATNRLRNISWTATLPAGTDVRFQVHTAPDDNGEPGTWGPWYGPAGIQQIPYEFTNKEEYANTSEVVVSNGTAKLSKVLQDYLYRQKVIIDNTSGATAYTDCTIRVEVPSANIDFWNHISSDGSDIRFVDSDGKTPLKYRVVGFSKNKKTATCWVTVPTIPLGAAKTIYILYGKSTATTESDPTLAESLIGTDFYAFMFAFFDIVTTDAPNRVTIEKLDSSGQVIASSYRDFTAVGEKQRYDDTDLTVYHVTSQKPITIFTSAIEPASYYDDDFYTVCGNDLWLWMPSNNYDGDVIITAYNDDTQVTITDYGLGDDTQSIALDKGNFWFGWNRVDSRGEVWHIEATKPITVMAGLINHGEASEQIRSPDMQEYYFYCPDSIITLTAYEDGTNIIIDNLDSTTGDYSGTLNKGQSYKHLPNGGTGALSMRTYVSADKPICVVADDSGGGKGQIYQSADTLVGVGKEYYINTAATRYLRLVALEDGGTSVTITGDISPSPSYVSLGSKGSSTAVDPGATWRNLQVVGDKRFALYTYNSYSEAITPVFKIAEFNYRMSTYMLAEETAATSGNPQLSAWQYKETLNIDNTANDAALADFQVSVDIDKSHKDFWSHVKSDGSDVRFVDSDDTTLLPYYLDTFSTTEQKARFWIKLPTLSNTAKQTVYMYYGNPAAVSQSNGDNVFEFFDSFDGGLDKWDTQYCNLVTVSSIFGMDSSTLTIATGTTTPSTDVVIPSGIISGRTYDWNWELRWANGALVQAQDVVQPFTLYYGLVSMTAGPFMVKSVVPGQVISTLGGTFTNNETYDQQGLKLRFKFTDVDSGAVFDQVDSTTFDLPHGATTTINNASITMPAGLIQGHLYYWSWQILNSNNNVILSSDSAPAALFNIQVGFEMTTDPTLPEAPLVGGTTRSVSATFSNNSGISLNNLIWRFILTDTSQGGRTAVKVAHNGYLQAKTNMAPNYNITSQVIWQTANKTGQHFVGICDPNAKYATSQGTSSYLAGYNVLMWNNGYFYDESGDGYTSWESIRMAYTATMWNTEKMTWTPHNPGGTPPTSGKVVFELSSGDKLTYNAGFVAGPNLSIKPTVRSAKDAIFIDKFMVYKSATVAPYVGFVYSETANPTGMEVYYKTNPTIQPILGVFYDNNLVDFTDVITTPTNTSIKYQVSSDGYNWYWHDGTKWTLVSAGLNQANTSVEIRAHLVDYVTAFPKGEFWYRVYLSSSDGVYTPELDKVTITTTTDPTYYVAPAGSLINVLNRDAEDDQWFQYRVLLSSVGQDTPILTKAGVEYIKSFITVTAPNGGETINSGSTATITWNAQAIDGNTGKVKIQYSTDNGATYPNTIVSNLNNTGTYSWLVPDNPSQTAKIKIVSEDFPLVYDESDASFRILSLEVSSPNGGEIWEVGKPHGITWFASGTLAHDLTIKYSINGGTTWSLVSNNRPPSPAIYTWTVANTPSDTVSLRIYDPLNENITDTSNQLFAIVPAPKITVNSPVQGDVWKEGLTKTLSWTANQNWFCPTVDIEYSNDDFISDVHAIAAGVSIGTPVGSNPNDDINGSYNWTVPSAFSDSMKIRVKESALPADRNGQPRDTQLIIQGLSGVFTIAAPTVTFTAPVSSDVLVAGENFRVIWITDGTISNDLLLEYSKDGSTWTTIATGVSNENKYYDWMVPQDAVGDSVLIKITDNSNPQVTATSPAVQILGYPAIKVLAPNGTENLVIGETFNIKWKSWGAKLQSGGSDYQAIRLLYSDDNGVTWTEINSQQVNDGDYPWEIPDAESSQCLVKVEDASDTQISDVSDAVFTITIPSVTVITPNGGESWFATGNYNVTWTSRGYVNPDSLLLEYSTDGATWNTIKSGQANTGTYTWKVADVLSSTVRVRITDAQRTTVTDTSNNPFTIKAPTITVVSPNNGTEEWVAGLVKEIKWTSEGYDVGAVRDNINIRYSADGGTSWLDTNLPSGSANSGSYMWLVPSTISNTCLVKIYDASRPATVDTSDQNFKIVLPYVRVLTPNGGESWPIGTKDKVITFRSVGDISNNLKIEYSKDNFTSDFHTIATGVSKGELQEDGSFLGSYGWGATGDGIPDDYSSSVKVRVTDSNWLAIHDESDNFFTIAYPILKVTRPNGGDLFTVGDAENITWTNTGSVGNSLKIEYSKDNFVTDGILIADNVPNSGEGGTYSWTVVNDISATARVRITDNSRPLMVNDKSDATFSILPTPVITIDKPNGSEIWRVGTNQNITWHDNGGVISNNLTLEYSNDVGATWKTIAAGVANTGGYVWKVPDDVLGGGDGTKTYLVRITDISRPTTTDVSDDVFTIAPPKITITSPNGGEIWAISDKAPVTWTSEGAVSDSLSLEVSCSGGAEGTFVSLATVTNSGAYLWEIKDDKVTVTSNAIFRIRDITRPATYDISDKSFTIDPLPTITIMTPTGTGEVYVLGDTTDVTWTWTGLSISNNLIIDISLDNFATHQIIASGVPNSGKFVWNIPDSTLTGTTLRLRITDGNRTLITDTTDGTFRIRGGFTVITPNGGENWVAKSPQAITWSTRGYIPKVNLDYTTDGGLNWTTIVAGLTNSNSYTWTLPDIKSSTVKVRVSNQDDTTVNDMSEEAFNIIYASVKFNVLDFDTFQHLSELSAEEPATAWSTGYELTSPVTRTAQYPYGTYTTFFKKDGFIDNSVSWTAPKTGTDPYVVTLYMESTASAQVSWEAIATYSYAPADDSLSAVGSLQRKGKLVGTRAEERAQMGAATFTIYESDGATLRKELITTVNDSGMYVFPIYANTDFQSGKVYPATLTILYNDVAYTSTANIDVGSEKLQYEFFTQTATQLADSVEKIEQAVGTGLAKTEGVLKDKISSSEEAIKAHTTSTVAATEKKLDTSIDEAKTLTETAMKSEILNRENTVRSGQDLMIRYRTYSGLSPVIDVYDANNVQRVSKGAMMEIGATGIYEYDLTFVLGWGTGDFTIVCSESSYGTLDALTLTVRMDDLESVASDLSAVLGSVSPIKDMQSKVEAFSAAFHVVEQNIQKASEVLAGVKGGSEAILSASKQMETVHRVLQDMSDKIHKMSTSTDMQNIERLYEVSEKGAQNIDYLRNKTQELKALMLLNQKMVENVAKEEPVVQTWYEYS</sequence>
<dbReference type="Proteomes" id="UP000287243">
    <property type="component" value="Chromosome"/>
</dbReference>
<feature type="domain" description="DUF2341" evidence="1">
    <location>
        <begin position="1543"/>
        <end position="1624"/>
    </location>
</feature>
<feature type="domain" description="DUF2341" evidence="1">
    <location>
        <begin position="2036"/>
        <end position="2116"/>
    </location>
</feature>